<name>A0A0S2IWC1_LEPBO</name>
<evidence type="ECO:0000313" key="1">
    <source>
        <dbReference type="EMBL" id="ALO27974.1"/>
    </source>
</evidence>
<dbReference type="AlphaFoldDB" id="A0A0S2IWC1"/>
<dbReference type="EMBL" id="CP012029">
    <property type="protein sequence ID" value="ALO27974.1"/>
    <property type="molecule type" value="Genomic_DNA"/>
</dbReference>
<evidence type="ECO:0000313" key="2">
    <source>
        <dbReference type="Proteomes" id="UP000058857"/>
    </source>
</evidence>
<protein>
    <submittedName>
        <fullName evidence="1">Uncharacterized protein</fullName>
    </submittedName>
</protein>
<dbReference type="Proteomes" id="UP000058857">
    <property type="component" value="Chromosome 1"/>
</dbReference>
<reference evidence="1 2" key="1">
    <citation type="journal article" date="2015" name="PLoS Negl. Trop. Dis.">
        <title>Distribution of Plasmids in Distinct Leptospira Pathogenic Species.</title>
        <authorList>
            <person name="Wang Y."/>
            <person name="Zhuang X."/>
            <person name="Zhong Y."/>
            <person name="Zhang C."/>
            <person name="Zhang Y."/>
            <person name="Zeng L."/>
            <person name="Zhu Y."/>
            <person name="He P."/>
            <person name="Dong K."/>
            <person name="Pal U."/>
            <person name="Guo X."/>
            <person name="Qin J."/>
        </authorList>
    </citation>
    <scope>NUCLEOTIDE SEQUENCE [LARGE SCALE GENOMIC DNA]</scope>
    <source>
        <strain evidence="1 2">56604</strain>
    </source>
</reference>
<accession>A0A0S2IWC1</accession>
<sequence>MFAIWTYVFEFKNFFLIRTRETMRCKLKFQSFQEHRFAVEN</sequence>
<organism evidence="1">
    <name type="scientific">Leptospira borgpetersenii serovar Ballum</name>
    <dbReference type="NCBI Taxonomy" id="280505"/>
    <lineage>
        <taxon>Bacteria</taxon>
        <taxon>Pseudomonadati</taxon>
        <taxon>Spirochaetota</taxon>
        <taxon>Spirochaetia</taxon>
        <taxon>Leptospirales</taxon>
        <taxon>Leptospiraceae</taxon>
        <taxon>Leptospira</taxon>
    </lineage>
</organism>
<proteinExistence type="predicted"/>
<gene>
    <name evidence="1" type="ORF">LBBP_03812</name>
</gene>